<evidence type="ECO:0000256" key="10">
    <source>
        <dbReference type="ARBA" id="ARBA00022723"/>
    </source>
</evidence>
<dbReference type="GO" id="GO:0030158">
    <property type="term" value="F:protein xylosyltransferase activity"/>
    <property type="evidence" value="ECO:0007669"/>
    <property type="project" value="UniProtKB-EC"/>
</dbReference>
<evidence type="ECO:0000256" key="2">
    <source>
        <dbReference type="ARBA" id="ARBA00004648"/>
    </source>
</evidence>
<keyword evidence="17" id="KW-0325">Glycoprotein</keyword>
<dbReference type="GO" id="GO:0000139">
    <property type="term" value="C:Golgi membrane"/>
    <property type="evidence" value="ECO:0007669"/>
    <property type="project" value="UniProtKB-SubCell"/>
</dbReference>
<evidence type="ECO:0000256" key="20">
    <source>
        <dbReference type="SAM" id="MobiDB-lite"/>
    </source>
</evidence>
<comment type="catalytic activity">
    <reaction evidence="19">
        <text>UDP-alpha-D-xylose + L-seryl-[protein] = 3-O-(beta-D-xylosyl)-L-seryl-[protein] + UDP + H(+)</text>
        <dbReference type="Rhea" id="RHEA:50192"/>
        <dbReference type="Rhea" id="RHEA-COMP:9863"/>
        <dbReference type="Rhea" id="RHEA-COMP:12567"/>
        <dbReference type="ChEBI" id="CHEBI:15378"/>
        <dbReference type="ChEBI" id="CHEBI:29999"/>
        <dbReference type="ChEBI" id="CHEBI:57632"/>
        <dbReference type="ChEBI" id="CHEBI:58223"/>
        <dbReference type="ChEBI" id="CHEBI:132085"/>
        <dbReference type="EC" id="2.4.2.26"/>
    </reaction>
</comment>
<evidence type="ECO:0000256" key="11">
    <source>
        <dbReference type="ARBA" id="ARBA00022824"/>
    </source>
</evidence>
<accession>A0A1Z5KPI3</accession>
<keyword evidence="8" id="KW-0808">Transferase</keyword>
<dbReference type="GO" id="GO:0005789">
    <property type="term" value="C:endoplasmic reticulum membrane"/>
    <property type="evidence" value="ECO:0007669"/>
    <property type="project" value="UniProtKB-SubCell"/>
</dbReference>
<evidence type="ECO:0000256" key="16">
    <source>
        <dbReference type="ARBA" id="ARBA00023157"/>
    </source>
</evidence>
<dbReference type="Proteomes" id="UP000198406">
    <property type="component" value="Unassembled WGS sequence"/>
</dbReference>
<keyword evidence="21" id="KW-0732">Signal</keyword>
<comment type="similarity">
    <text evidence="5">Belongs to the glycosyltransferase 14 family. XylT subfamily.</text>
</comment>
<evidence type="ECO:0000256" key="3">
    <source>
        <dbReference type="ARBA" id="ARBA00004840"/>
    </source>
</evidence>
<reference evidence="22 23" key="1">
    <citation type="journal article" date="2015" name="Plant Cell">
        <title>Oil accumulation by the oleaginous diatom Fistulifera solaris as revealed by the genome and transcriptome.</title>
        <authorList>
            <person name="Tanaka T."/>
            <person name="Maeda Y."/>
            <person name="Veluchamy A."/>
            <person name="Tanaka M."/>
            <person name="Abida H."/>
            <person name="Marechal E."/>
            <person name="Bowler C."/>
            <person name="Muto M."/>
            <person name="Sunaga Y."/>
            <person name="Tanaka M."/>
            <person name="Yoshino T."/>
            <person name="Taniguchi T."/>
            <person name="Fukuda Y."/>
            <person name="Nemoto M."/>
            <person name="Matsumoto M."/>
            <person name="Wong P.S."/>
            <person name="Aburatani S."/>
            <person name="Fujibuchi W."/>
        </authorList>
    </citation>
    <scope>NUCLEOTIDE SEQUENCE [LARGE SCALE GENOMIC DNA]</scope>
    <source>
        <strain evidence="22 23">JPCC DA0580</strain>
    </source>
</reference>
<dbReference type="EC" id="2.4.2.26" evidence="6"/>
<feature type="chain" id="PRO_5013165269" description="protein xylosyltransferase" evidence="21">
    <location>
        <begin position="22"/>
        <end position="433"/>
    </location>
</feature>
<comment type="caution">
    <text evidence="22">The sequence shown here is derived from an EMBL/GenBank/DDBJ whole genome shotgun (WGS) entry which is preliminary data.</text>
</comment>
<dbReference type="GO" id="GO:0046872">
    <property type="term" value="F:metal ion binding"/>
    <property type="evidence" value="ECO:0007669"/>
    <property type="project" value="UniProtKB-KW"/>
</dbReference>
<feature type="signal peptide" evidence="21">
    <location>
        <begin position="1"/>
        <end position="21"/>
    </location>
</feature>
<gene>
    <name evidence="22" type="ORF">FisN_16Lh285</name>
</gene>
<keyword evidence="11" id="KW-0256">Endoplasmic reticulum</keyword>
<evidence type="ECO:0000256" key="8">
    <source>
        <dbReference type="ARBA" id="ARBA00022679"/>
    </source>
</evidence>
<keyword evidence="16" id="KW-1015">Disulfide bond</keyword>
<comment type="subcellular location">
    <subcellularLocation>
        <location evidence="2">Endoplasmic reticulum membrane</location>
        <topology evidence="2">Single-pass type II membrane protein</topology>
    </subcellularLocation>
    <subcellularLocation>
        <location evidence="1">Golgi apparatus membrane</location>
        <topology evidence="1">Single-pass type II membrane protein</topology>
    </subcellularLocation>
</comment>
<dbReference type="Pfam" id="PF02485">
    <property type="entry name" value="Branch"/>
    <property type="match status" value="1"/>
</dbReference>
<dbReference type="InterPro" id="IPR003406">
    <property type="entry name" value="Glyco_trans_14"/>
</dbReference>
<evidence type="ECO:0000256" key="6">
    <source>
        <dbReference type="ARBA" id="ARBA00011972"/>
    </source>
</evidence>
<keyword evidence="12" id="KW-0735">Signal-anchor</keyword>
<keyword evidence="13" id="KW-1133">Transmembrane helix</keyword>
<evidence type="ECO:0000256" key="12">
    <source>
        <dbReference type="ARBA" id="ARBA00022968"/>
    </source>
</evidence>
<evidence type="ECO:0000256" key="7">
    <source>
        <dbReference type="ARBA" id="ARBA00022676"/>
    </source>
</evidence>
<feature type="compositionally biased region" description="Polar residues" evidence="20">
    <location>
        <begin position="424"/>
        <end position="433"/>
    </location>
</feature>
<comment type="pathway">
    <text evidence="4">Glycan metabolism; heparan sulfate biosynthesis.</text>
</comment>
<evidence type="ECO:0000256" key="13">
    <source>
        <dbReference type="ARBA" id="ARBA00022989"/>
    </source>
</evidence>
<sequence length="433" mass="49775">MHFSYLGCVVSYLISATSVAAVSPGCSDRCRGSLSGENDEGFRIFYFVQVHNERTMSDAVHLLRAIRDPLNSILIHVDLKAQQLLLSDDNVLLREIQACPCQNTIRVESKFDVAWSKWSMNLPTLWGVQVAAEEKDKWDVWINISGDSLPVYTPSTMSRILSELPYNFVTSSACETGLLPTNVNQFPSFWHKRRHYTRDGTEPEVTIQYVDKDGLELSKSMTVYFGSQWMILQPDFCVWLVAEMARDDSLSSRFRQFLESSGLLMTDETFIPTLLMHVDKFKNTLPKMDDNGHLLWRNQTSSSIQHIRFERMDEHVPTAFGYLWENQRYTVPESANVDQPRPWGPYFLGVYDFKEIRDSGALFVRKVSDRIDYNVVDMLPVDDSSSIPRIGWPHEVELSSKVDWEERIRMARAQSESKDKAEINQGNEIGNEL</sequence>
<dbReference type="UniPathway" id="UPA00756"/>
<name>A0A1Z5KPI3_FISSO</name>
<dbReference type="UniPathway" id="UPA00755"/>
<evidence type="ECO:0000256" key="15">
    <source>
        <dbReference type="ARBA" id="ARBA00023136"/>
    </source>
</evidence>
<evidence type="ECO:0000313" key="23">
    <source>
        <dbReference type="Proteomes" id="UP000198406"/>
    </source>
</evidence>
<keyword evidence="9" id="KW-0812">Transmembrane</keyword>
<dbReference type="PANTHER" id="PTHR46025">
    <property type="entry name" value="XYLOSYLTRANSFERASE OXT"/>
    <property type="match status" value="1"/>
</dbReference>
<evidence type="ECO:0000256" key="19">
    <source>
        <dbReference type="ARBA" id="ARBA00047847"/>
    </source>
</evidence>
<keyword evidence="15" id="KW-0472">Membrane</keyword>
<evidence type="ECO:0000256" key="17">
    <source>
        <dbReference type="ARBA" id="ARBA00023180"/>
    </source>
</evidence>
<keyword evidence="23" id="KW-1185">Reference proteome</keyword>
<dbReference type="GO" id="GO:0015012">
    <property type="term" value="P:heparan sulfate proteoglycan biosynthetic process"/>
    <property type="evidence" value="ECO:0007669"/>
    <property type="project" value="UniProtKB-UniPathway"/>
</dbReference>
<dbReference type="OrthoDB" id="2019572at2759"/>
<evidence type="ECO:0000256" key="21">
    <source>
        <dbReference type="SAM" id="SignalP"/>
    </source>
</evidence>
<protein>
    <recommendedName>
        <fullName evidence="6">protein xylosyltransferase</fullName>
        <ecNumber evidence="6">2.4.2.26</ecNumber>
    </recommendedName>
    <alternativeName>
        <fullName evidence="18">Peptide O-xylosyltransferase</fullName>
    </alternativeName>
</protein>
<evidence type="ECO:0000256" key="9">
    <source>
        <dbReference type="ARBA" id="ARBA00022692"/>
    </source>
</evidence>
<evidence type="ECO:0000256" key="18">
    <source>
        <dbReference type="ARBA" id="ARBA00042865"/>
    </source>
</evidence>
<dbReference type="PANTHER" id="PTHR46025:SF3">
    <property type="entry name" value="XYLOSYLTRANSFERASE OXT"/>
    <property type="match status" value="1"/>
</dbReference>
<evidence type="ECO:0000256" key="1">
    <source>
        <dbReference type="ARBA" id="ARBA00004323"/>
    </source>
</evidence>
<evidence type="ECO:0000256" key="5">
    <source>
        <dbReference type="ARBA" id="ARBA00010195"/>
    </source>
</evidence>
<keyword evidence="10" id="KW-0479">Metal-binding</keyword>
<dbReference type="EMBL" id="BDSP01000263">
    <property type="protein sequence ID" value="GAX28012.1"/>
    <property type="molecule type" value="Genomic_DNA"/>
</dbReference>
<organism evidence="22 23">
    <name type="scientific">Fistulifera solaris</name>
    <name type="common">Oleaginous diatom</name>
    <dbReference type="NCBI Taxonomy" id="1519565"/>
    <lineage>
        <taxon>Eukaryota</taxon>
        <taxon>Sar</taxon>
        <taxon>Stramenopiles</taxon>
        <taxon>Ochrophyta</taxon>
        <taxon>Bacillariophyta</taxon>
        <taxon>Bacillariophyceae</taxon>
        <taxon>Bacillariophycidae</taxon>
        <taxon>Naviculales</taxon>
        <taxon>Naviculaceae</taxon>
        <taxon>Fistulifera</taxon>
    </lineage>
</organism>
<evidence type="ECO:0000313" key="22">
    <source>
        <dbReference type="EMBL" id="GAX28012.1"/>
    </source>
</evidence>
<feature type="compositionally biased region" description="Basic and acidic residues" evidence="20">
    <location>
        <begin position="413"/>
        <end position="422"/>
    </location>
</feature>
<proteinExistence type="inferred from homology"/>
<feature type="region of interest" description="Disordered" evidence="20">
    <location>
        <begin position="413"/>
        <end position="433"/>
    </location>
</feature>
<comment type="pathway">
    <text evidence="3">Glycan metabolism; chondroitin sulfate biosynthesis.</text>
</comment>
<dbReference type="InterPro" id="IPR043538">
    <property type="entry name" value="XYLT"/>
</dbReference>
<dbReference type="InParanoid" id="A0A1Z5KPI3"/>
<keyword evidence="14" id="KW-0333">Golgi apparatus</keyword>
<keyword evidence="7" id="KW-0328">Glycosyltransferase</keyword>
<evidence type="ECO:0000256" key="14">
    <source>
        <dbReference type="ARBA" id="ARBA00023034"/>
    </source>
</evidence>
<dbReference type="AlphaFoldDB" id="A0A1Z5KPI3"/>
<evidence type="ECO:0000256" key="4">
    <source>
        <dbReference type="ARBA" id="ARBA00005093"/>
    </source>
</evidence>